<dbReference type="EMBL" id="EAAA01000651">
    <property type="status" value="NOT_ANNOTATED_CDS"/>
    <property type="molecule type" value="Genomic_DNA"/>
</dbReference>
<dbReference type="PANTHER" id="PTHR45532">
    <property type="entry name" value="WD REPEAT-CONTAINING PROTEIN 97"/>
    <property type="match status" value="1"/>
</dbReference>
<dbReference type="InterPro" id="IPR036322">
    <property type="entry name" value="WD40_repeat_dom_sf"/>
</dbReference>
<evidence type="ECO:0000313" key="2">
    <source>
        <dbReference type="Proteomes" id="UP000008144"/>
    </source>
</evidence>
<dbReference type="HOGENOM" id="CLU_1485220_0_0_1"/>
<sequence>MLGAVSDQFSFNTNMIAHIYKKSVKSTTDLVKKSDIRPAVVSHGVHHIRKIGHDDAIVDVTYNSVMQEFVTVDHQFVRVFHEDGRRKDIIDTGEEIKRIVTCPHSNQYAALNKKDEIKLFTSDFEFVSTTKAIHKINCMMYNESTNEVVTAGTSNVMTWCFRYGNRYMIPHRVVTEGLTCKD</sequence>
<reference evidence="1" key="4">
    <citation type="submission" date="2025-09" db="UniProtKB">
        <authorList>
            <consortium name="Ensembl"/>
        </authorList>
    </citation>
    <scope>IDENTIFICATION</scope>
</reference>
<organism evidence="1 2">
    <name type="scientific">Ciona intestinalis</name>
    <name type="common">Transparent sea squirt</name>
    <name type="synonym">Ascidia intestinalis</name>
    <dbReference type="NCBI Taxonomy" id="7719"/>
    <lineage>
        <taxon>Eukaryota</taxon>
        <taxon>Metazoa</taxon>
        <taxon>Chordata</taxon>
        <taxon>Tunicata</taxon>
        <taxon>Ascidiacea</taxon>
        <taxon>Phlebobranchia</taxon>
        <taxon>Cionidae</taxon>
        <taxon>Ciona</taxon>
    </lineage>
</organism>
<reference evidence="2" key="1">
    <citation type="journal article" date="2002" name="Science">
        <title>The draft genome of Ciona intestinalis: insights into chordate and vertebrate origins.</title>
        <authorList>
            <person name="Dehal P."/>
            <person name="Satou Y."/>
            <person name="Campbell R.K."/>
            <person name="Chapman J."/>
            <person name="Degnan B."/>
            <person name="De Tomaso A."/>
            <person name="Davidson B."/>
            <person name="Di Gregorio A."/>
            <person name="Gelpke M."/>
            <person name="Goodstein D.M."/>
            <person name="Harafuji N."/>
            <person name="Hastings K.E."/>
            <person name="Ho I."/>
            <person name="Hotta K."/>
            <person name="Huang W."/>
            <person name="Kawashima T."/>
            <person name="Lemaire P."/>
            <person name="Martinez D."/>
            <person name="Meinertzhagen I.A."/>
            <person name="Necula S."/>
            <person name="Nonaka M."/>
            <person name="Putnam N."/>
            <person name="Rash S."/>
            <person name="Saiga H."/>
            <person name="Satake M."/>
            <person name="Terry A."/>
            <person name="Yamada L."/>
            <person name="Wang H.G."/>
            <person name="Awazu S."/>
            <person name="Azumi K."/>
            <person name="Boore J."/>
            <person name="Branno M."/>
            <person name="Chin-Bow S."/>
            <person name="DeSantis R."/>
            <person name="Doyle S."/>
            <person name="Francino P."/>
            <person name="Keys D.N."/>
            <person name="Haga S."/>
            <person name="Hayashi H."/>
            <person name="Hino K."/>
            <person name="Imai K.S."/>
            <person name="Inaba K."/>
            <person name="Kano S."/>
            <person name="Kobayashi K."/>
            <person name="Kobayashi M."/>
            <person name="Lee B.I."/>
            <person name="Makabe K.W."/>
            <person name="Manohar C."/>
            <person name="Matassi G."/>
            <person name="Medina M."/>
            <person name="Mochizuki Y."/>
            <person name="Mount S."/>
            <person name="Morishita T."/>
            <person name="Miura S."/>
            <person name="Nakayama A."/>
            <person name="Nishizaka S."/>
            <person name="Nomoto H."/>
            <person name="Ohta F."/>
            <person name="Oishi K."/>
            <person name="Rigoutsos I."/>
            <person name="Sano M."/>
            <person name="Sasaki A."/>
            <person name="Sasakura Y."/>
            <person name="Shoguchi E."/>
            <person name="Shin-i T."/>
            <person name="Spagnuolo A."/>
            <person name="Stainier D."/>
            <person name="Suzuki M.M."/>
            <person name="Tassy O."/>
            <person name="Takatori N."/>
            <person name="Tokuoka M."/>
            <person name="Yagi K."/>
            <person name="Yoshizaki F."/>
            <person name="Wada S."/>
            <person name="Zhang C."/>
            <person name="Hyatt P.D."/>
            <person name="Larimer F."/>
            <person name="Detter C."/>
            <person name="Doggett N."/>
            <person name="Glavina T."/>
            <person name="Hawkins T."/>
            <person name="Richardson P."/>
            <person name="Lucas S."/>
            <person name="Kohara Y."/>
            <person name="Levine M."/>
            <person name="Satoh N."/>
            <person name="Rokhsar D.S."/>
        </authorList>
    </citation>
    <scope>NUCLEOTIDE SEQUENCE [LARGE SCALE GENOMIC DNA]</scope>
</reference>
<reference evidence="1" key="3">
    <citation type="submission" date="2025-08" db="UniProtKB">
        <authorList>
            <consortium name="Ensembl"/>
        </authorList>
    </citation>
    <scope>IDENTIFICATION</scope>
</reference>
<proteinExistence type="predicted"/>
<dbReference type="AlphaFoldDB" id="H2Y1R1"/>
<evidence type="ECO:0000313" key="1">
    <source>
        <dbReference type="Ensembl" id="ENSCINP00000035845.1"/>
    </source>
</evidence>
<name>H2Y1R1_CIOIN</name>
<dbReference type="SUPFAM" id="SSF50978">
    <property type="entry name" value="WD40 repeat-like"/>
    <property type="match status" value="1"/>
</dbReference>
<protein>
    <submittedName>
        <fullName evidence="1">Uncharacterized protein</fullName>
    </submittedName>
</protein>
<dbReference type="Ensembl" id="ENSCINT00000032148.1">
    <property type="protein sequence ID" value="ENSCINP00000035845.1"/>
    <property type="gene ID" value="ENSCING00000024182.1"/>
</dbReference>
<dbReference type="Proteomes" id="UP000008144">
    <property type="component" value="Chromosome 11"/>
</dbReference>
<reference evidence="1" key="2">
    <citation type="journal article" date="2008" name="Genome Biol.">
        <title>Improved genome assembly and evidence-based global gene model set for the chordate Ciona intestinalis: new insight into intron and operon populations.</title>
        <authorList>
            <person name="Satou Y."/>
            <person name="Mineta K."/>
            <person name="Ogasawara M."/>
            <person name="Sasakura Y."/>
            <person name="Shoguchi E."/>
            <person name="Ueno K."/>
            <person name="Yamada L."/>
            <person name="Matsumoto J."/>
            <person name="Wasserscheid J."/>
            <person name="Dewar K."/>
            <person name="Wiley G.B."/>
            <person name="Macmil S.L."/>
            <person name="Roe B.A."/>
            <person name="Zeller R.W."/>
            <person name="Hastings K.E."/>
            <person name="Lemaire P."/>
            <person name="Lindquist E."/>
            <person name="Endo T."/>
            <person name="Hotta K."/>
            <person name="Inaba K."/>
        </authorList>
    </citation>
    <scope>NUCLEOTIDE SEQUENCE [LARGE SCALE GENOMIC DNA]</scope>
    <source>
        <strain evidence="1">wild type</strain>
    </source>
</reference>
<accession>H2Y1R1</accession>
<dbReference type="STRING" id="7719.ENSCINP00000035845"/>
<dbReference type="PANTHER" id="PTHR45532:SF1">
    <property type="entry name" value="WD REPEAT-CONTAINING PROTEIN 97"/>
    <property type="match status" value="1"/>
</dbReference>
<dbReference type="InParanoid" id="H2Y1R1"/>
<keyword evidence="2" id="KW-1185">Reference proteome</keyword>